<proteinExistence type="predicted"/>
<dbReference type="Gramene" id="PHT68668">
    <property type="protein sequence ID" value="PHT68668"/>
    <property type="gene ID" value="T459_28155"/>
</dbReference>
<dbReference type="EMBL" id="AYRZ02000011">
    <property type="protein sequence ID" value="PHT68668.1"/>
    <property type="molecule type" value="Genomic_DNA"/>
</dbReference>
<evidence type="ECO:0000313" key="1">
    <source>
        <dbReference type="EMBL" id="PHT68668.1"/>
    </source>
</evidence>
<name>A0A2G2YFY6_CAPAN</name>
<dbReference type="AlphaFoldDB" id="A0A2G2YFY6"/>
<keyword evidence="2" id="KW-1185">Reference proteome</keyword>
<sequence length="96" mass="10659">MSIPKHKGPGALLNLVARPYKYDIPQAIWNLPLTRRGRLQPKFAITEVDQTMDNESKIGSDGMDNFLSDLANAIPGIYEAMGFAKMNMAAAPKRIR</sequence>
<gene>
    <name evidence="1" type="ORF">T459_28155</name>
</gene>
<accession>A0A2G2YFY6</accession>
<comment type="caution">
    <text evidence="1">The sequence shown here is derived from an EMBL/GenBank/DDBJ whole genome shotgun (WGS) entry which is preliminary data.</text>
</comment>
<protein>
    <submittedName>
        <fullName evidence="1">Uncharacterized protein</fullName>
    </submittedName>
</protein>
<organism evidence="1 2">
    <name type="scientific">Capsicum annuum</name>
    <name type="common">Capsicum pepper</name>
    <dbReference type="NCBI Taxonomy" id="4072"/>
    <lineage>
        <taxon>Eukaryota</taxon>
        <taxon>Viridiplantae</taxon>
        <taxon>Streptophyta</taxon>
        <taxon>Embryophyta</taxon>
        <taxon>Tracheophyta</taxon>
        <taxon>Spermatophyta</taxon>
        <taxon>Magnoliopsida</taxon>
        <taxon>eudicotyledons</taxon>
        <taxon>Gunneridae</taxon>
        <taxon>Pentapetalae</taxon>
        <taxon>asterids</taxon>
        <taxon>lamiids</taxon>
        <taxon>Solanales</taxon>
        <taxon>Solanaceae</taxon>
        <taxon>Solanoideae</taxon>
        <taxon>Capsiceae</taxon>
        <taxon>Capsicum</taxon>
    </lineage>
</organism>
<dbReference type="STRING" id="4072.A0A2G2YFY6"/>
<dbReference type="Proteomes" id="UP000222542">
    <property type="component" value="Unassembled WGS sequence"/>
</dbReference>
<reference evidence="1 2" key="2">
    <citation type="journal article" date="2017" name="Genome Biol.">
        <title>New reference genome sequences of hot pepper reveal the massive evolution of plant disease-resistance genes by retroduplication.</title>
        <authorList>
            <person name="Kim S."/>
            <person name="Park J."/>
            <person name="Yeom S.I."/>
            <person name="Kim Y.M."/>
            <person name="Seo E."/>
            <person name="Kim K.T."/>
            <person name="Kim M.S."/>
            <person name="Lee J.M."/>
            <person name="Cheong K."/>
            <person name="Shin H.S."/>
            <person name="Kim S.B."/>
            <person name="Han K."/>
            <person name="Lee J."/>
            <person name="Park M."/>
            <person name="Lee H.A."/>
            <person name="Lee H.Y."/>
            <person name="Lee Y."/>
            <person name="Oh S."/>
            <person name="Lee J.H."/>
            <person name="Choi E."/>
            <person name="Choi E."/>
            <person name="Lee S.E."/>
            <person name="Jeon J."/>
            <person name="Kim H."/>
            <person name="Choi G."/>
            <person name="Song H."/>
            <person name="Lee J."/>
            <person name="Lee S.C."/>
            <person name="Kwon J.K."/>
            <person name="Lee H.Y."/>
            <person name="Koo N."/>
            <person name="Hong Y."/>
            <person name="Kim R.W."/>
            <person name="Kang W.H."/>
            <person name="Huh J.H."/>
            <person name="Kang B.C."/>
            <person name="Yang T.J."/>
            <person name="Lee Y.H."/>
            <person name="Bennetzen J.L."/>
            <person name="Choi D."/>
        </authorList>
    </citation>
    <scope>NUCLEOTIDE SEQUENCE [LARGE SCALE GENOMIC DNA]</scope>
    <source>
        <strain evidence="2">cv. CM334</strain>
    </source>
</reference>
<reference evidence="1 2" key="1">
    <citation type="journal article" date="2014" name="Nat. Genet.">
        <title>Genome sequence of the hot pepper provides insights into the evolution of pungency in Capsicum species.</title>
        <authorList>
            <person name="Kim S."/>
            <person name="Park M."/>
            <person name="Yeom S.I."/>
            <person name="Kim Y.M."/>
            <person name="Lee J.M."/>
            <person name="Lee H.A."/>
            <person name="Seo E."/>
            <person name="Choi J."/>
            <person name="Cheong K."/>
            <person name="Kim K.T."/>
            <person name="Jung K."/>
            <person name="Lee G.W."/>
            <person name="Oh S.K."/>
            <person name="Bae C."/>
            <person name="Kim S.B."/>
            <person name="Lee H.Y."/>
            <person name="Kim S.Y."/>
            <person name="Kim M.S."/>
            <person name="Kang B.C."/>
            <person name="Jo Y.D."/>
            <person name="Yang H.B."/>
            <person name="Jeong H.J."/>
            <person name="Kang W.H."/>
            <person name="Kwon J.K."/>
            <person name="Shin C."/>
            <person name="Lim J.Y."/>
            <person name="Park J.H."/>
            <person name="Huh J.H."/>
            <person name="Kim J.S."/>
            <person name="Kim B.D."/>
            <person name="Cohen O."/>
            <person name="Paran I."/>
            <person name="Suh M.C."/>
            <person name="Lee S.B."/>
            <person name="Kim Y.K."/>
            <person name="Shin Y."/>
            <person name="Noh S.J."/>
            <person name="Park J."/>
            <person name="Seo Y.S."/>
            <person name="Kwon S.Y."/>
            <person name="Kim H.A."/>
            <person name="Park J.M."/>
            <person name="Kim H.J."/>
            <person name="Choi S.B."/>
            <person name="Bosland P.W."/>
            <person name="Reeves G."/>
            <person name="Jo S.H."/>
            <person name="Lee B.W."/>
            <person name="Cho H.T."/>
            <person name="Choi H.S."/>
            <person name="Lee M.S."/>
            <person name="Yu Y."/>
            <person name="Do Choi Y."/>
            <person name="Park B.S."/>
            <person name="van Deynze A."/>
            <person name="Ashrafi H."/>
            <person name="Hill T."/>
            <person name="Kim W.T."/>
            <person name="Pai H.S."/>
            <person name="Ahn H.K."/>
            <person name="Yeam I."/>
            <person name="Giovannoni J.J."/>
            <person name="Rose J.K."/>
            <person name="Sorensen I."/>
            <person name="Lee S.J."/>
            <person name="Kim R.W."/>
            <person name="Choi I.Y."/>
            <person name="Choi B.S."/>
            <person name="Lim J.S."/>
            <person name="Lee Y.H."/>
            <person name="Choi D."/>
        </authorList>
    </citation>
    <scope>NUCLEOTIDE SEQUENCE [LARGE SCALE GENOMIC DNA]</scope>
    <source>
        <strain evidence="2">cv. CM334</strain>
    </source>
</reference>
<evidence type="ECO:0000313" key="2">
    <source>
        <dbReference type="Proteomes" id="UP000222542"/>
    </source>
</evidence>